<dbReference type="Proteomes" id="UP000002220">
    <property type="component" value="Chromosome"/>
</dbReference>
<evidence type="ECO:0000313" key="4">
    <source>
        <dbReference type="Proteomes" id="UP000002220"/>
    </source>
</evidence>
<dbReference type="AlphaFoldDB" id="D5SXC2"/>
<feature type="transmembrane region" description="Helical" evidence="1">
    <location>
        <begin position="12"/>
        <end position="32"/>
    </location>
</feature>
<keyword evidence="1" id="KW-0812">Transmembrane</keyword>
<gene>
    <name evidence="3" type="ordered locus">Plim_3933</name>
</gene>
<keyword evidence="4" id="KW-1185">Reference proteome</keyword>
<dbReference type="PANTHER" id="PTHR30093:SF2">
    <property type="entry name" value="TYPE II SECRETION SYSTEM PROTEIN H"/>
    <property type="match status" value="1"/>
</dbReference>
<dbReference type="InterPro" id="IPR011453">
    <property type="entry name" value="DUF1559"/>
</dbReference>
<dbReference type="eggNOG" id="COG4219">
    <property type="taxonomic scope" value="Bacteria"/>
</dbReference>
<organism evidence="3 4">
    <name type="scientific">Planctopirus limnophila (strain ATCC 43296 / DSM 3776 / IFAM 1008 / Mu 290)</name>
    <name type="common">Planctomyces limnophilus</name>
    <dbReference type="NCBI Taxonomy" id="521674"/>
    <lineage>
        <taxon>Bacteria</taxon>
        <taxon>Pseudomonadati</taxon>
        <taxon>Planctomycetota</taxon>
        <taxon>Planctomycetia</taxon>
        <taxon>Planctomycetales</taxon>
        <taxon>Planctomycetaceae</taxon>
        <taxon>Planctopirus</taxon>
    </lineage>
</organism>
<reference evidence="3 4" key="1">
    <citation type="journal article" date="2010" name="Stand. Genomic Sci.">
        <title>Complete genome sequence of Planctomyces limnophilus type strain (Mu 290).</title>
        <authorList>
            <person name="Labutti K."/>
            <person name="Sikorski J."/>
            <person name="Schneider S."/>
            <person name="Nolan M."/>
            <person name="Lucas S."/>
            <person name="Glavina Del Rio T."/>
            <person name="Tice H."/>
            <person name="Cheng J.F."/>
            <person name="Goodwin L."/>
            <person name="Pitluck S."/>
            <person name="Liolios K."/>
            <person name="Ivanova N."/>
            <person name="Mavromatis K."/>
            <person name="Mikhailova N."/>
            <person name="Pati A."/>
            <person name="Chen A."/>
            <person name="Palaniappan K."/>
            <person name="Land M."/>
            <person name="Hauser L."/>
            <person name="Chang Y.J."/>
            <person name="Jeffries C.D."/>
            <person name="Tindall B.J."/>
            <person name="Rohde M."/>
            <person name="Goker M."/>
            <person name="Woyke T."/>
            <person name="Bristow J."/>
            <person name="Eisen J.A."/>
            <person name="Markowitz V."/>
            <person name="Hugenholtz P."/>
            <person name="Kyrpides N.C."/>
            <person name="Klenk H.P."/>
            <person name="Lapidus A."/>
        </authorList>
    </citation>
    <scope>NUCLEOTIDE SEQUENCE [LARGE SCALE GENOMIC DNA]</scope>
    <source>
        <strain evidence="4">ATCC 43296 / DSM 3776 / IFAM 1008 / 290</strain>
    </source>
</reference>
<feature type="domain" description="DUF1559" evidence="2">
    <location>
        <begin position="48"/>
        <end position="176"/>
    </location>
</feature>
<keyword evidence="1" id="KW-1133">Transmembrane helix</keyword>
<keyword evidence="1" id="KW-0472">Membrane</keyword>
<dbReference type="RefSeq" id="WP_013112175.1">
    <property type="nucleotide sequence ID" value="NC_014148.1"/>
</dbReference>
<evidence type="ECO:0000259" key="2">
    <source>
        <dbReference type="Pfam" id="PF07596"/>
    </source>
</evidence>
<proteinExistence type="predicted"/>
<dbReference type="PANTHER" id="PTHR30093">
    <property type="entry name" value="GENERAL SECRETION PATHWAY PROTEIN G"/>
    <property type="match status" value="1"/>
</dbReference>
<accession>D5SXC2</accession>
<dbReference type="Pfam" id="PF07596">
    <property type="entry name" value="SBP_bac_10"/>
    <property type="match status" value="1"/>
</dbReference>
<dbReference type="HOGENOM" id="CLU_1271321_0_0_0"/>
<dbReference type="KEGG" id="plm:Plim_3933"/>
<dbReference type="STRING" id="521674.Plim_3933"/>
<name>D5SXC2_PLAL2</name>
<protein>
    <recommendedName>
        <fullName evidence="2">DUF1559 domain-containing protein</fullName>
    </recommendedName>
</protein>
<dbReference type="EMBL" id="CP001744">
    <property type="protein sequence ID" value="ADG69744.1"/>
    <property type="molecule type" value="Genomic_DNA"/>
</dbReference>
<evidence type="ECO:0000313" key="3">
    <source>
        <dbReference type="EMBL" id="ADG69744.1"/>
    </source>
</evidence>
<evidence type="ECO:0000256" key="1">
    <source>
        <dbReference type="SAM" id="Phobius"/>
    </source>
</evidence>
<sequence length="217" mass="24418">MNFKSRLFTRPLLFMAAVVSIVLAGLLVQNILNHRKAIDNTYRRGMIAQIRFALMRYRDVYGVLPPLSTNPKDGGEGLSWRVLILPFLGERELYSQFDLSHSWDSQINRALVDKMPERLFKFVKQDGGGKTRYAALSRNGDWGVDPTWDGRSRPSPNPIFLVESAEPIIWTRPQDITVPTSGVEKEKSIVRSISGDPPFGVGPWGGIVKLKVGDCFE</sequence>